<comment type="caution">
    <text evidence="9">The sequence shown here is derived from an EMBL/GenBank/DDBJ whole genome shotgun (WGS) entry which is preliminary data.</text>
</comment>
<keyword evidence="10" id="KW-1185">Reference proteome</keyword>
<dbReference type="InterPro" id="IPR012133">
    <property type="entry name" value="Alpha-hydoxy_acid_DH_FMN"/>
</dbReference>
<dbReference type="GO" id="GO:0004459">
    <property type="term" value="F:L-lactate dehydrogenase (NAD+) activity"/>
    <property type="evidence" value="ECO:0007669"/>
    <property type="project" value="TreeGrafter"/>
</dbReference>
<feature type="binding site" evidence="7">
    <location>
        <begin position="83"/>
        <end position="85"/>
    </location>
    <ligand>
        <name>FMN</name>
        <dbReference type="ChEBI" id="CHEBI:58210"/>
    </ligand>
</feature>
<comment type="cofactor">
    <cofactor evidence="1">
        <name>FMN</name>
        <dbReference type="ChEBI" id="CHEBI:58210"/>
    </cofactor>
</comment>
<feature type="binding site" evidence="7">
    <location>
        <position position="281"/>
    </location>
    <ligand>
        <name>glyoxylate</name>
        <dbReference type="ChEBI" id="CHEBI:36655"/>
    </ligand>
</feature>
<dbReference type="Proteomes" id="UP000273022">
    <property type="component" value="Unassembled WGS sequence"/>
</dbReference>
<feature type="binding site" evidence="7">
    <location>
        <position position="284"/>
    </location>
    <ligand>
        <name>glyoxylate</name>
        <dbReference type="ChEBI" id="CHEBI:36655"/>
    </ligand>
</feature>
<feature type="binding site" evidence="7">
    <location>
        <position position="135"/>
    </location>
    <ligand>
        <name>glyoxylate</name>
        <dbReference type="ChEBI" id="CHEBI:36655"/>
    </ligand>
</feature>
<evidence type="ECO:0000256" key="1">
    <source>
        <dbReference type="ARBA" id="ARBA00001917"/>
    </source>
</evidence>
<evidence type="ECO:0000313" key="10">
    <source>
        <dbReference type="Proteomes" id="UP000273022"/>
    </source>
</evidence>
<feature type="binding site" evidence="7">
    <location>
        <begin position="312"/>
        <end position="316"/>
    </location>
    <ligand>
        <name>FMN</name>
        <dbReference type="ChEBI" id="CHEBI:58210"/>
    </ligand>
</feature>
<dbReference type="PIRSF" id="PIRSF000138">
    <property type="entry name" value="Al-hdrx_acd_dh"/>
    <property type="match status" value="1"/>
</dbReference>
<dbReference type="OrthoDB" id="9770452at2"/>
<evidence type="ECO:0000256" key="7">
    <source>
        <dbReference type="PIRSR" id="PIRSR000138-2"/>
    </source>
</evidence>
<feature type="binding site" evidence="7">
    <location>
        <position position="161"/>
    </location>
    <ligand>
        <name>FMN</name>
        <dbReference type="ChEBI" id="CHEBI:58210"/>
    </ligand>
</feature>
<feature type="binding site" evidence="7">
    <location>
        <begin position="335"/>
        <end position="336"/>
    </location>
    <ligand>
        <name>FMN</name>
        <dbReference type="ChEBI" id="CHEBI:58210"/>
    </ligand>
</feature>
<organism evidence="9 10">
    <name type="scientific">Parashewanella spongiae</name>
    <dbReference type="NCBI Taxonomy" id="342950"/>
    <lineage>
        <taxon>Bacteria</taxon>
        <taxon>Pseudomonadati</taxon>
        <taxon>Pseudomonadota</taxon>
        <taxon>Gammaproteobacteria</taxon>
        <taxon>Alteromonadales</taxon>
        <taxon>Shewanellaceae</taxon>
        <taxon>Parashewanella</taxon>
    </lineage>
</organism>
<dbReference type="GO" id="GO:0009060">
    <property type="term" value="P:aerobic respiration"/>
    <property type="evidence" value="ECO:0007669"/>
    <property type="project" value="TreeGrafter"/>
</dbReference>
<gene>
    <name evidence="9" type="ORF">D5R81_05240</name>
</gene>
<evidence type="ECO:0000256" key="2">
    <source>
        <dbReference type="ARBA" id="ARBA00022630"/>
    </source>
</evidence>
<dbReference type="AlphaFoldDB" id="A0A3A6TZ69"/>
<keyword evidence="3 7" id="KW-0288">FMN</keyword>
<keyword evidence="2 7" id="KW-0285">Flavoprotein</keyword>
<dbReference type="Pfam" id="PF01070">
    <property type="entry name" value="FMN_dh"/>
    <property type="match status" value="1"/>
</dbReference>
<dbReference type="Gene3D" id="3.20.20.70">
    <property type="entry name" value="Aldolase class I"/>
    <property type="match status" value="1"/>
</dbReference>
<evidence type="ECO:0000256" key="3">
    <source>
        <dbReference type="ARBA" id="ARBA00022643"/>
    </source>
</evidence>
<reference evidence="9 10" key="1">
    <citation type="submission" date="2018-09" db="EMBL/GenBank/DDBJ databases">
        <title>Phylogeny of the Shewanellaceae, and recommendation for two new genera, Pseudoshewanella and Parashewanella.</title>
        <authorList>
            <person name="Wang G."/>
        </authorList>
    </citation>
    <scope>NUCLEOTIDE SEQUENCE [LARGE SCALE GENOMIC DNA]</scope>
    <source>
        <strain evidence="9 10">KCTC 22492</strain>
    </source>
</reference>
<comment type="similarity">
    <text evidence="5">Belongs to the FMN-dependent alpha-hydroxy acid dehydrogenase family.</text>
</comment>
<dbReference type="RefSeq" id="WP_121852600.1">
    <property type="nucleotide sequence ID" value="NZ_CP037952.1"/>
</dbReference>
<sequence length="384" mass="42520">MKNYFNSKYPDVSDLKRKAKCRIPQFAFDYLEGGCNAEIGLQHNLNEIKRVKFNSQLLNPFEKSQLETKIFGQSFRLPFGVAPIGLQGLMWPKAPEILAKAALELNIPFILSTVSSASLESIAEISEGQAWFQLYNPTDDTIRKDLLKRIQAARYPVLVVTVDVPTFGYRHRDIRNGLSMPPKMTINNIRQMLSCPSWLWQTILAGKPEMQTLKPYMPKNLPADQLASFMNKTVMGRVDFEALKPLREQWNGPLVLKGLTHVDDVAAAVELGADGVVISNHGGRQLDIGVAPISVLPEISKKHASNIKIFMDSGLRNGPDIATALASGADLTFLGRPFLYGLGALGEKGAYHLINSLEQQLQQVMTQLRCATSDDLASRLVSAN</sequence>
<dbReference type="EMBL" id="QYYH01000022">
    <property type="protein sequence ID" value="RJY18440.1"/>
    <property type="molecule type" value="Genomic_DNA"/>
</dbReference>
<dbReference type="CDD" id="cd02809">
    <property type="entry name" value="alpha_hydroxyacid_oxid_FMN"/>
    <property type="match status" value="1"/>
</dbReference>
<dbReference type="SUPFAM" id="SSF51395">
    <property type="entry name" value="FMN-linked oxidoreductases"/>
    <property type="match status" value="1"/>
</dbReference>
<feature type="binding site" evidence="7">
    <location>
        <position position="257"/>
    </location>
    <ligand>
        <name>FMN</name>
        <dbReference type="ChEBI" id="CHEBI:58210"/>
    </ligand>
</feature>
<proteinExistence type="inferred from homology"/>
<protein>
    <submittedName>
        <fullName evidence="9">Alpha-hydroxy-acid oxidizing protein</fullName>
    </submittedName>
</protein>
<evidence type="ECO:0000256" key="6">
    <source>
        <dbReference type="PIRSR" id="PIRSR000138-1"/>
    </source>
</evidence>
<feature type="binding site" evidence="7">
    <location>
        <position position="279"/>
    </location>
    <ligand>
        <name>FMN</name>
        <dbReference type="ChEBI" id="CHEBI:58210"/>
    </ligand>
</feature>
<evidence type="ECO:0000259" key="8">
    <source>
        <dbReference type="PROSITE" id="PS51349"/>
    </source>
</evidence>
<dbReference type="GO" id="GO:0010181">
    <property type="term" value="F:FMN binding"/>
    <property type="evidence" value="ECO:0007669"/>
    <property type="project" value="InterPro"/>
</dbReference>
<keyword evidence="4" id="KW-0560">Oxidoreductase</keyword>
<dbReference type="InterPro" id="IPR037396">
    <property type="entry name" value="FMN_HAD"/>
</dbReference>
<feature type="active site" description="Proton acceptor" evidence="6">
    <location>
        <position position="281"/>
    </location>
</feature>
<evidence type="ECO:0000313" key="9">
    <source>
        <dbReference type="EMBL" id="RJY18440.1"/>
    </source>
</evidence>
<evidence type="ECO:0000256" key="4">
    <source>
        <dbReference type="ARBA" id="ARBA00023002"/>
    </source>
</evidence>
<name>A0A3A6TZ69_9GAMM</name>
<dbReference type="PANTHER" id="PTHR10578">
    <property type="entry name" value="S -2-HYDROXY-ACID OXIDASE-RELATED"/>
    <property type="match status" value="1"/>
</dbReference>
<dbReference type="PROSITE" id="PS51349">
    <property type="entry name" value="FMN_HYDROXY_ACID_DH_2"/>
    <property type="match status" value="1"/>
</dbReference>
<dbReference type="InterPro" id="IPR008259">
    <property type="entry name" value="FMN_hydac_DH_AS"/>
</dbReference>
<feature type="domain" description="FMN hydroxy acid dehydrogenase" evidence="8">
    <location>
        <begin position="4"/>
        <end position="384"/>
    </location>
</feature>
<dbReference type="PANTHER" id="PTHR10578:SF107">
    <property type="entry name" value="2-HYDROXYACID OXIDASE 1"/>
    <property type="match status" value="1"/>
</dbReference>
<feature type="binding site" evidence="7">
    <location>
        <position position="30"/>
    </location>
    <ligand>
        <name>glyoxylate</name>
        <dbReference type="ChEBI" id="CHEBI:36655"/>
    </ligand>
</feature>
<evidence type="ECO:0000256" key="5">
    <source>
        <dbReference type="ARBA" id="ARBA00024042"/>
    </source>
</evidence>
<feature type="binding site" evidence="7">
    <location>
        <position position="133"/>
    </location>
    <ligand>
        <name>FMN</name>
        <dbReference type="ChEBI" id="CHEBI:58210"/>
    </ligand>
</feature>
<dbReference type="PROSITE" id="PS00557">
    <property type="entry name" value="FMN_HYDROXY_ACID_DH_1"/>
    <property type="match status" value="1"/>
</dbReference>
<dbReference type="InterPro" id="IPR013785">
    <property type="entry name" value="Aldolase_TIM"/>
</dbReference>
<dbReference type="GO" id="GO:0005886">
    <property type="term" value="C:plasma membrane"/>
    <property type="evidence" value="ECO:0007669"/>
    <property type="project" value="TreeGrafter"/>
</dbReference>
<accession>A0A3A6TZ69</accession>
<feature type="binding site" evidence="7">
    <location>
        <position position="112"/>
    </location>
    <ligand>
        <name>FMN</name>
        <dbReference type="ChEBI" id="CHEBI:58210"/>
    </ligand>
</feature>
<dbReference type="InterPro" id="IPR000262">
    <property type="entry name" value="FMN-dep_DH"/>
</dbReference>
<feature type="binding site" evidence="7">
    <location>
        <position position="170"/>
    </location>
    <ligand>
        <name>glyoxylate</name>
        <dbReference type="ChEBI" id="CHEBI:36655"/>
    </ligand>
</feature>